<reference evidence="12" key="1">
    <citation type="submission" date="2017-10" db="EMBL/GenBank/DDBJ databases">
        <authorList>
            <person name="Armitage A.D."/>
            <person name="Barbara D.J."/>
            <person name="Woodhall J.W."/>
            <person name="Sreenivasaprasad S."/>
            <person name="Lane C.R."/>
            <person name="Clarkson J.P."/>
            <person name="Harrison R.J."/>
        </authorList>
    </citation>
    <scope>NUCLEOTIDE SEQUENCE</scope>
    <source>
        <strain evidence="12">FERA 635</strain>
    </source>
</reference>
<gene>
    <name evidence="11" type="ORF">AA0114_g12476</name>
    <name evidence="12" type="ORF">AA0119_g13357</name>
</gene>
<evidence type="ECO:0000256" key="7">
    <source>
        <dbReference type="ARBA" id="ARBA00022989"/>
    </source>
</evidence>
<keyword evidence="3" id="KW-1003">Cell membrane</keyword>
<keyword evidence="7 9" id="KW-1133">Transmembrane helix</keyword>
<dbReference type="Proteomes" id="UP000293195">
    <property type="component" value="Unassembled WGS sequence"/>
</dbReference>
<keyword evidence="4 9" id="KW-0812">Transmembrane</keyword>
<name>A0A4Q4QX21_9PLEO</name>
<dbReference type="GO" id="GO:0005886">
    <property type="term" value="C:plasma membrane"/>
    <property type="evidence" value="ECO:0007669"/>
    <property type="project" value="UniProtKB-SubCell"/>
</dbReference>
<evidence type="ECO:0000256" key="4">
    <source>
        <dbReference type="ARBA" id="ARBA00022692"/>
    </source>
</evidence>
<dbReference type="GO" id="GO:0016887">
    <property type="term" value="F:ATP hydrolysis activity"/>
    <property type="evidence" value="ECO:0007669"/>
    <property type="project" value="InterPro"/>
</dbReference>
<dbReference type="SUPFAM" id="SSF52540">
    <property type="entry name" value="P-loop containing nucleoside triphosphate hydrolases"/>
    <property type="match status" value="1"/>
</dbReference>
<dbReference type="Gene3D" id="1.20.1560.10">
    <property type="entry name" value="ABC transporter type 1, transmembrane domain"/>
    <property type="match status" value="1"/>
</dbReference>
<feature type="domain" description="ABC transporter" evidence="10">
    <location>
        <begin position="411"/>
        <end position="648"/>
    </location>
</feature>
<dbReference type="EMBL" id="PDXF01000217">
    <property type="protein sequence ID" value="RYN85151.1"/>
    <property type="molecule type" value="Genomic_DNA"/>
</dbReference>
<dbReference type="PROSITE" id="PS50893">
    <property type="entry name" value="ABC_TRANSPORTER_2"/>
    <property type="match status" value="1"/>
</dbReference>
<dbReference type="EMBL" id="PDXA01000083">
    <property type="protein sequence ID" value="RYN28353.1"/>
    <property type="molecule type" value="Genomic_DNA"/>
</dbReference>
<evidence type="ECO:0000256" key="2">
    <source>
        <dbReference type="ARBA" id="ARBA00022448"/>
    </source>
</evidence>
<protein>
    <recommendedName>
        <fullName evidence="10">ABC transporter domain-containing protein</fullName>
    </recommendedName>
</protein>
<comment type="subcellular location">
    <subcellularLocation>
        <location evidence="1">Cell membrane</location>
        <topology evidence="1">Multi-pass membrane protein</topology>
    </subcellularLocation>
</comment>
<dbReference type="Gene3D" id="3.40.50.300">
    <property type="entry name" value="P-loop containing nucleotide triphosphate hydrolases"/>
    <property type="match status" value="1"/>
</dbReference>
<dbReference type="InterPro" id="IPR003593">
    <property type="entry name" value="AAA+_ATPase"/>
</dbReference>
<evidence type="ECO:0000256" key="6">
    <source>
        <dbReference type="ARBA" id="ARBA00022840"/>
    </source>
</evidence>
<evidence type="ECO:0000256" key="3">
    <source>
        <dbReference type="ARBA" id="ARBA00022475"/>
    </source>
</evidence>
<dbReference type="OrthoDB" id="6500128at2759"/>
<reference evidence="12 13" key="2">
    <citation type="journal article" date="2019" name="bioRxiv">
        <title>Genomics, evolutionary history and diagnostics of the Alternaria alternata species group including apple and Asian pear pathotypes.</title>
        <authorList>
            <person name="Armitage A.D."/>
            <person name="Cockerton H.M."/>
            <person name="Sreenivasaprasad S."/>
            <person name="Woodhall J.W."/>
            <person name="Lane C.R."/>
            <person name="Harrison R.J."/>
            <person name="Clarkson J.P."/>
        </authorList>
    </citation>
    <scope>NUCLEOTIDE SEQUENCE [LARGE SCALE GENOMIC DNA]</scope>
    <source>
        <strain evidence="13">FERA 1082</strain>
        <strain evidence="12">FERA 635</strain>
    </source>
</reference>
<dbReference type="InterPro" id="IPR003439">
    <property type="entry name" value="ABC_transporter-like_ATP-bd"/>
</dbReference>
<proteinExistence type="predicted"/>
<dbReference type="PANTHER" id="PTHR24221">
    <property type="entry name" value="ATP-BINDING CASSETTE SUB-FAMILY B"/>
    <property type="match status" value="1"/>
</dbReference>
<evidence type="ECO:0000313" key="13">
    <source>
        <dbReference type="Proteomes" id="UP000292402"/>
    </source>
</evidence>
<dbReference type="SUPFAM" id="SSF90123">
    <property type="entry name" value="ABC transporter transmembrane region"/>
    <property type="match status" value="1"/>
</dbReference>
<keyword evidence="5" id="KW-0547">Nucleotide-binding</keyword>
<evidence type="ECO:0000313" key="11">
    <source>
        <dbReference type="EMBL" id="RYN28353.1"/>
    </source>
</evidence>
<feature type="transmembrane region" description="Helical" evidence="9">
    <location>
        <begin position="12"/>
        <end position="29"/>
    </location>
</feature>
<dbReference type="InterPro" id="IPR017871">
    <property type="entry name" value="ABC_transporter-like_CS"/>
</dbReference>
<evidence type="ECO:0000313" key="14">
    <source>
        <dbReference type="Proteomes" id="UP000293195"/>
    </source>
</evidence>
<feature type="transmembrane region" description="Helical" evidence="9">
    <location>
        <begin position="231"/>
        <end position="248"/>
    </location>
</feature>
<dbReference type="GO" id="GO:0042626">
    <property type="term" value="F:ATPase-coupled transmembrane transporter activity"/>
    <property type="evidence" value="ECO:0007669"/>
    <property type="project" value="TreeGrafter"/>
</dbReference>
<sequence length="659" mass="75225">MDVHGGTQDSVIWAFISVIALAIFLVTPLRQRKEATFVGHDGKENKESQRSGRHNQERPQQIVGTTVHLQGFKFIFSYLWRKGSWATKLSFIISCFTVVLTRIIKVVKPYCLGQTLERIQSGSTTLLCWPVVTWFLCLYAESDACLLSIDEWASYFWIPDVSSQMEYDAREHVINLSMDFHKRKRHDEIDSEVINGAENALNLVVHGLFKIFPIILDLFVAIWRITHEFDVSVACGIIVPCIVYIYMLRTVTYQAHPQFIELTEASQRKQHTGCRLVCNQAQARTSGRKSLEMDNYRKSQEHYTLHIREYISIQVRAKASRHFLLLLGLVYSMYRILGQASSGPRSVGKVIQLYDYWRNLTVPLPELAASFLAWDHSRHHLERFFGLLNEKPTVVDGVETMSLPVGKPCKVELENVEFRYLANAESWNLDRINLTVERGQRVAIVGTSGAGKTCLLHLIRRFYDPCKGKVLVDDQDLRRIRQTDVYQCMAYVMQGAQLPDGSVLDVLRHDRDEPERKDVEDLCRRLGIHDEITSAPAGYDSVIGGKGGLELSGGQAQRLVLAQALLRKPHILLIDEVTSHLDSKSQDAVVKELDRVKEFTTVIMTAHRLRTCIEADNIVVMKAGKIVEQGKHKSLLELKGEYWNLWQSESKEIDKTLEV</sequence>
<dbReference type="InterPro" id="IPR036640">
    <property type="entry name" value="ABC1_TM_sf"/>
</dbReference>
<evidence type="ECO:0000313" key="12">
    <source>
        <dbReference type="EMBL" id="RYN85151.1"/>
    </source>
</evidence>
<evidence type="ECO:0000259" key="10">
    <source>
        <dbReference type="PROSITE" id="PS50893"/>
    </source>
</evidence>
<dbReference type="AlphaFoldDB" id="A0A4Q4QX21"/>
<accession>A0A4Q4QX21</accession>
<evidence type="ECO:0000256" key="5">
    <source>
        <dbReference type="ARBA" id="ARBA00022741"/>
    </source>
</evidence>
<dbReference type="FunFam" id="3.40.50.300:FF:000299">
    <property type="entry name" value="ABC transporter ATP-binding protein/permease"/>
    <property type="match status" value="1"/>
</dbReference>
<comment type="caution">
    <text evidence="11">The sequence shown here is derived from an EMBL/GenBank/DDBJ whole genome shotgun (WGS) entry which is preliminary data.</text>
</comment>
<evidence type="ECO:0000256" key="8">
    <source>
        <dbReference type="ARBA" id="ARBA00023136"/>
    </source>
</evidence>
<reference evidence="11" key="3">
    <citation type="journal article" date="2019" name="J. ISSAAS">
        <title>Genomics, evolutionary history and diagnostics of the Alternaria alternata species group including apple and Asian pear pathotypes.</title>
        <authorList>
            <person name="Armitage A.D."/>
            <person name="Cockerton H.M."/>
            <person name="Sreenivasaprasad S."/>
            <person name="Woodhall J."/>
            <person name="Lane C."/>
            <person name="Harrison R.J."/>
            <person name="Clarkson J.P."/>
        </authorList>
    </citation>
    <scope>NUCLEOTIDE SEQUENCE</scope>
    <source>
        <strain evidence="11">FERA 1082</strain>
    </source>
</reference>
<dbReference type="SMART" id="SM00382">
    <property type="entry name" value="AAA"/>
    <property type="match status" value="1"/>
</dbReference>
<evidence type="ECO:0000256" key="1">
    <source>
        <dbReference type="ARBA" id="ARBA00004651"/>
    </source>
</evidence>
<dbReference type="PANTHER" id="PTHR24221:SF503">
    <property type="entry name" value="MITOCHONDRIAL POTASSIUM CHANNEL ATP-BINDING SUBUNIT"/>
    <property type="match status" value="1"/>
</dbReference>
<dbReference type="InterPro" id="IPR027417">
    <property type="entry name" value="P-loop_NTPase"/>
</dbReference>
<keyword evidence="14" id="KW-1185">Reference proteome</keyword>
<dbReference type="Proteomes" id="UP000292402">
    <property type="component" value="Unassembled WGS sequence"/>
</dbReference>
<evidence type="ECO:0000256" key="9">
    <source>
        <dbReference type="SAM" id="Phobius"/>
    </source>
</evidence>
<keyword evidence="8 9" id="KW-0472">Membrane</keyword>
<dbReference type="Pfam" id="PF00005">
    <property type="entry name" value="ABC_tran"/>
    <property type="match status" value="1"/>
</dbReference>
<keyword evidence="6" id="KW-0067">ATP-binding</keyword>
<organism evidence="11 13">
    <name type="scientific">Alternaria tenuissima</name>
    <dbReference type="NCBI Taxonomy" id="119927"/>
    <lineage>
        <taxon>Eukaryota</taxon>
        <taxon>Fungi</taxon>
        <taxon>Dikarya</taxon>
        <taxon>Ascomycota</taxon>
        <taxon>Pezizomycotina</taxon>
        <taxon>Dothideomycetes</taxon>
        <taxon>Pleosporomycetidae</taxon>
        <taxon>Pleosporales</taxon>
        <taxon>Pleosporineae</taxon>
        <taxon>Pleosporaceae</taxon>
        <taxon>Alternaria</taxon>
        <taxon>Alternaria sect. Alternaria</taxon>
        <taxon>Alternaria alternata complex</taxon>
    </lineage>
</organism>
<dbReference type="InterPro" id="IPR039421">
    <property type="entry name" value="Type_1_exporter"/>
</dbReference>
<dbReference type="GO" id="GO:0005524">
    <property type="term" value="F:ATP binding"/>
    <property type="evidence" value="ECO:0007669"/>
    <property type="project" value="UniProtKB-KW"/>
</dbReference>
<dbReference type="PROSITE" id="PS00211">
    <property type="entry name" value="ABC_TRANSPORTER_1"/>
    <property type="match status" value="1"/>
</dbReference>
<keyword evidence="2" id="KW-0813">Transport</keyword>